<dbReference type="AlphaFoldDB" id="A0A6A6AIP6"/>
<dbReference type="OrthoDB" id="3788902at2759"/>
<name>A0A6A6AIP6_9PLEO</name>
<proteinExistence type="predicted"/>
<dbReference type="RefSeq" id="XP_033524688.1">
    <property type="nucleotide sequence ID" value="XM_033670352.1"/>
</dbReference>
<protein>
    <submittedName>
        <fullName evidence="1">Uncharacterized protein</fullName>
    </submittedName>
</protein>
<dbReference type="Proteomes" id="UP000799771">
    <property type="component" value="Unassembled WGS sequence"/>
</dbReference>
<organism evidence="1 2">
    <name type="scientific">Dothidotthia symphoricarpi CBS 119687</name>
    <dbReference type="NCBI Taxonomy" id="1392245"/>
    <lineage>
        <taxon>Eukaryota</taxon>
        <taxon>Fungi</taxon>
        <taxon>Dikarya</taxon>
        <taxon>Ascomycota</taxon>
        <taxon>Pezizomycotina</taxon>
        <taxon>Dothideomycetes</taxon>
        <taxon>Pleosporomycetidae</taxon>
        <taxon>Pleosporales</taxon>
        <taxon>Dothidotthiaceae</taxon>
        <taxon>Dothidotthia</taxon>
    </lineage>
</organism>
<keyword evidence="2" id="KW-1185">Reference proteome</keyword>
<gene>
    <name evidence="1" type="ORF">P153DRAFT_384580</name>
</gene>
<reference evidence="1" key="1">
    <citation type="journal article" date="2020" name="Stud. Mycol.">
        <title>101 Dothideomycetes genomes: a test case for predicting lifestyles and emergence of pathogens.</title>
        <authorList>
            <person name="Haridas S."/>
            <person name="Albert R."/>
            <person name="Binder M."/>
            <person name="Bloem J."/>
            <person name="Labutti K."/>
            <person name="Salamov A."/>
            <person name="Andreopoulos B."/>
            <person name="Baker S."/>
            <person name="Barry K."/>
            <person name="Bills G."/>
            <person name="Bluhm B."/>
            <person name="Cannon C."/>
            <person name="Castanera R."/>
            <person name="Culley D."/>
            <person name="Daum C."/>
            <person name="Ezra D."/>
            <person name="Gonzalez J."/>
            <person name="Henrissat B."/>
            <person name="Kuo A."/>
            <person name="Liang C."/>
            <person name="Lipzen A."/>
            <person name="Lutzoni F."/>
            <person name="Magnuson J."/>
            <person name="Mondo S."/>
            <person name="Nolan M."/>
            <person name="Ohm R."/>
            <person name="Pangilinan J."/>
            <person name="Park H.-J."/>
            <person name="Ramirez L."/>
            <person name="Alfaro M."/>
            <person name="Sun H."/>
            <person name="Tritt A."/>
            <person name="Yoshinaga Y."/>
            <person name="Zwiers L.-H."/>
            <person name="Turgeon B."/>
            <person name="Goodwin S."/>
            <person name="Spatafora J."/>
            <person name="Crous P."/>
            <person name="Grigoriev I."/>
        </authorList>
    </citation>
    <scope>NUCLEOTIDE SEQUENCE</scope>
    <source>
        <strain evidence="1">CBS 119687</strain>
    </source>
</reference>
<accession>A0A6A6AIP6</accession>
<dbReference type="EMBL" id="ML977504">
    <property type="protein sequence ID" value="KAF2130301.1"/>
    <property type="molecule type" value="Genomic_DNA"/>
</dbReference>
<sequence length="165" mass="19566">MASQQYSSDPFAPNYRHICPWSAQEKAEYIATWPVPLQPNFWEVYESAEHAEWTRPRDQLDVLLRERGLEEVCNTILYSEQKTEHGTDMGMDERQERVRELLRDAGELALLEKAEKIWRMMAERNDVQKGKKSIEHLFEIGDEAGFRWLKMNPDWVRTDHGERSK</sequence>
<evidence type="ECO:0000313" key="1">
    <source>
        <dbReference type="EMBL" id="KAF2130301.1"/>
    </source>
</evidence>
<dbReference type="GeneID" id="54410784"/>
<evidence type="ECO:0000313" key="2">
    <source>
        <dbReference type="Proteomes" id="UP000799771"/>
    </source>
</evidence>